<feature type="signal peptide" evidence="1">
    <location>
        <begin position="1"/>
        <end position="21"/>
    </location>
</feature>
<accession>A0ABU1F5L9</accession>
<gene>
    <name evidence="2" type="ORF">RGD00_06105</name>
</gene>
<keyword evidence="1" id="KW-0732">Signal</keyword>
<keyword evidence="3" id="KW-1185">Reference proteome</keyword>
<feature type="chain" id="PRO_5045331101" evidence="1">
    <location>
        <begin position="22"/>
        <end position="506"/>
    </location>
</feature>
<dbReference type="Proteomes" id="UP001247754">
    <property type="component" value="Unassembled WGS sequence"/>
</dbReference>
<protein>
    <submittedName>
        <fullName evidence="2">DUF2125 domain-containing protein</fullName>
    </submittedName>
</protein>
<reference evidence="2 3" key="1">
    <citation type="submission" date="2023-09" db="EMBL/GenBank/DDBJ databases">
        <title>Xinfangfangia sedmenti sp. nov., isolated the sedment.</title>
        <authorList>
            <person name="Xu L."/>
        </authorList>
    </citation>
    <scope>NUCLEOTIDE SEQUENCE [LARGE SCALE GENOMIC DNA]</scope>
    <source>
        <strain evidence="2 3">LG-4</strain>
    </source>
</reference>
<name>A0ABU1F5L9_9RHOB</name>
<dbReference type="InterPro" id="IPR018666">
    <property type="entry name" value="DUF2125"/>
</dbReference>
<organism evidence="2 3">
    <name type="scientific">Ruixingdingia sedimenti</name>
    <dbReference type="NCBI Taxonomy" id="3073604"/>
    <lineage>
        <taxon>Bacteria</taxon>
        <taxon>Pseudomonadati</taxon>
        <taxon>Pseudomonadota</taxon>
        <taxon>Alphaproteobacteria</taxon>
        <taxon>Rhodobacterales</taxon>
        <taxon>Paracoccaceae</taxon>
        <taxon>Ruixingdingia</taxon>
    </lineage>
</organism>
<evidence type="ECO:0000313" key="3">
    <source>
        <dbReference type="Proteomes" id="UP001247754"/>
    </source>
</evidence>
<sequence length="506" mass="52983">MSCARILGLAASALFSMPAMALADVTPEQVWENWQAMSTASGYTMTAESQRREGGTLVLAGVTMRAVAGDAEAGAIDVTVPMGEVRMEDLGDGRVEVVMEPSYTVAMQSTDTEGRPFAMRMRVDQVAMRTIVSGEPAAPRHDFTAESVRVVLEEMMAEGKPMPLTLDAMIEGIGGHYAAATGDDATMEAEIAATKMAVAMTAENPDSPGGRMTLTYESADLAGTFAGTLVDQAMAADLSALLAAGFNVDSEFTQGATRFDLDFADGDDSLRATGTLGGAGLWMLVDAAQVDYGTSADNVDVALSGSSIPFPELKVKLAEYLFGIALPIAPAPEPGDMSLMARLVGLTVSDDVWAMLDPQALLPRDPATLIVDAKGKLKVLMNLFTPETSVSPETPAEIQSLDLAELRVEAVGAQLTGSGALTFDNTDTATYGGMPKPIGAVDLSLTGGETLLDRLVQLQLVDAEQAAGFKMLAPLFAQPGPAPDSLTTRIEFQPDGSILANGQRIQ</sequence>
<comment type="caution">
    <text evidence="2">The sequence shown here is derived from an EMBL/GenBank/DDBJ whole genome shotgun (WGS) entry which is preliminary data.</text>
</comment>
<proteinExistence type="predicted"/>
<dbReference type="Pfam" id="PF09898">
    <property type="entry name" value="DUF2125"/>
    <property type="match status" value="1"/>
</dbReference>
<evidence type="ECO:0000313" key="2">
    <source>
        <dbReference type="EMBL" id="MDR5652165.1"/>
    </source>
</evidence>
<dbReference type="RefSeq" id="WP_310456415.1">
    <property type="nucleotide sequence ID" value="NZ_JAVKPH010000005.1"/>
</dbReference>
<evidence type="ECO:0000256" key="1">
    <source>
        <dbReference type="SAM" id="SignalP"/>
    </source>
</evidence>
<dbReference type="EMBL" id="JAVKPH010000005">
    <property type="protein sequence ID" value="MDR5652165.1"/>
    <property type="molecule type" value="Genomic_DNA"/>
</dbReference>